<dbReference type="AlphaFoldDB" id="A0A226CYB8"/>
<reference evidence="1 2" key="1">
    <citation type="submission" date="2015-12" db="EMBL/GenBank/DDBJ databases">
        <title>The genome of Folsomia candida.</title>
        <authorList>
            <person name="Faddeeva A."/>
            <person name="Derks M.F."/>
            <person name="Anvar Y."/>
            <person name="Smit S."/>
            <person name="Van Straalen N."/>
            <person name="Roelofs D."/>
        </authorList>
    </citation>
    <scope>NUCLEOTIDE SEQUENCE [LARGE SCALE GENOMIC DNA]</scope>
    <source>
        <strain evidence="1 2">VU population</strain>
        <tissue evidence="1">Whole body</tissue>
    </source>
</reference>
<evidence type="ECO:0000313" key="1">
    <source>
        <dbReference type="EMBL" id="OXA37518.1"/>
    </source>
</evidence>
<dbReference type="OrthoDB" id="10673800at2759"/>
<evidence type="ECO:0000313" key="2">
    <source>
        <dbReference type="Proteomes" id="UP000198287"/>
    </source>
</evidence>
<sequence length="244" mass="27070">MSCGACNVGYEMWGNDMWVVPHYRAITQLAETRHLTNSKYAALAAKANHAGFITSNIADTGNSGMFHNIEWDSLTTLKSLDPYVSGMGECQHCPEIGNWIVHRCLYRDDKKGKAEALRRFIAKRVHLRGEKNMGGFFGEVLKIVAGDQVPGSLVDHCVTVVDEVGKTLCGAAANEEIKVVSTQVVLNHVRVDKALVETYDHDRGYILRRGICGTLSVMMDRMSVSPYPRLMDAAIIYSTREQTC</sequence>
<gene>
    <name evidence="1" type="ORF">Fcan01_27737</name>
</gene>
<dbReference type="EMBL" id="LNIX01000056">
    <property type="protein sequence ID" value="OXA37518.1"/>
    <property type="molecule type" value="Genomic_DNA"/>
</dbReference>
<accession>A0A226CYB8</accession>
<protein>
    <submittedName>
        <fullName evidence="1">Uncharacterized protein</fullName>
    </submittedName>
</protein>
<name>A0A226CYB8_FOLCA</name>
<keyword evidence="2" id="KW-1185">Reference proteome</keyword>
<dbReference type="Proteomes" id="UP000198287">
    <property type="component" value="Unassembled WGS sequence"/>
</dbReference>
<organism evidence="1 2">
    <name type="scientific">Folsomia candida</name>
    <name type="common">Springtail</name>
    <dbReference type="NCBI Taxonomy" id="158441"/>
    <lineage>
        <taxon>Eukaryota</taxon>
        <taxon>Metazoa</taxon>
        <taxon>Ecdysozoa</taxon>
        <taxon>Arthropoda</taxon>
        <taxon>Hexapoda</taxon>
        <taxon>Collembola</taxon>
        <taxon>Entomobryomorpha</taxon>
        <taxon>Isotomoidea</taxon>
        <taxon>Isotomidae</taxon>
        <taxon>Proisotominae</taxon>
        <taxon>Folsomia</taxon>
    </lineage>
</organism>
<proteinExistence type="predicted"/>
<comment type="caution">
    <text evidence="1">The sequence shown here is derived from an EMBL/GenBank/DDBJ whole genome shotgun (WGS) entry which is preliminary data.</text>
</comment>